<dbReference type="GO" id="GO:0016020">
    <property type="term" value="C:membrane"/>
    <property type="evidence" value="ECO:0007669"/>
    <property type="project" value="UniProtKB-SubCell"/>
</dbReference>
<feature type="transmembrane region" description="Helical" evidence="7">
    <location>
        <begin position="112"/>
        <end position="134"/>
    </location>
</feature>
<keyword evidence="6 7" id="KW-0472">Membrane</keyword>
<evidence type="ECO:0000256" key="3">
    <source>
        <dbReference type="ARBA" id="ARBA00022679"/>
    </source>
</evidence>
<feature type="transmembrane region" description="Helical" evidence="7">
    <location>
        <begin position="48"/>
        <end position="72"/>
    </location>
</feature>
<evidence type="ECO:0000256" key="1">
    <source>
        <dbReference type="ARBA" id="ARBA00004141"/>
    </source>
</evidence>
<evidence type="ECO:0000256" key="7">
    <source>
        <dbReference type="SAM" id="Phobius"/>
    </source>
</evidence>
<gene>
    <name evidence="9" type="ORF">SAMN05216377_11866</name>
</gene>
<dbReference type="NCBIfam" id="TIGR03025">
    <property type="entry name" value="EPS_sugtrans"/>
    <property type="match status" value="1"/>
</dbReference>
<keyword evidence="5 7" id="KW-1133">Transmembrane helix</keyword>
<dbReference type="GO" id="GO:0016780">
    <property type="term" value="F:phosphotransferase activity, for other substituted phosphate groups"/>
    <property type="evidence" value="ECO:0007669"/>
    <property type="project" value="TreeGrafter"/>
</dbReference>
<dbReference type="Proteomes" id="UP000198967">
    <property type="component" value="Unassembled WGS sequence"/>
</dbReference>
<organism evidence="9 10">
    <name type="scientific">Pseudonocardia oroxyli</name>
    <dbReference type="NCBI Taxonomy" id="366584"/>
    <lineage>
        <taxon>Bacteria</taxon>
        <taxon>Bacillati</taxon>
        <taxon>Actinomycetota</taxon>
        <taxon>Actinomycetes</taxon>
        <taxon>Pseudonocardiales</taxon>
        <taxon>Pseudonocardiaceae</taxon>
        <taxon>Pseudonocardia</taxon>
    </lineage>
</organism>
<reference evidence="9 10" key="1">
    <citation type="submission" date="2016-10" db="EMBL/GenBank/DDBJ databases">
        <authorList>
            <person name="de Groot N.N."/>
        </authorList>
    </citation>
    <scope>NUCLEOTIDE SEQUENCE [LARGE SCALE GENOMIC DNA]</scope>
    <source>
        <strain evidence="9 10">CGMCC 4.3143</strain>
    </source>
</reference>
<dbReference type="InterPro" id="IPR017475">
    <property type="entry name" value="EPS_sugar_tfrase"/>
</dbReference>
<evidence type="ECO:0000259" key="8">
    <source>
        <dbReference type="Pfam" id="PF02397"/>
    </source>
</evidence>
<dbReference type="InterPro" id="IPR003362">
    <property type="entry name" value="Bact_transf"/>
</dbReference>
<name>A0A1G7Z967_PSEOR</name>
<dbReference type="PANTHER" id="PTHR30576">
    <property type="entry name" value="COLANIC BIOSYNTHESIS UDP-GLUCOSE LIPID CARRIER TRANSFERASE"/>
    <property type="match status" value="1"/>
</dbReference>
<dbReference type="STRING" id="366584.SAMN05216377_11866"/>
<proteinExistence type="inferred from homology"/>
<feature type="transmembrane region" description="Helical" evidence="7">
    <location>
        <begin position="140"/>
        <end position="160"/>
    </location>
</feature>
<dbReference type="RefSeq" id="WP_245707753.1">
    <property type="nucleotide sequence ID" value="NZ_FNBE01000018.1"/>
</dbReference>
<protein>
    <submittedName>
        <fullName evidence="9">Exopolysaccharide biosynthesis polyprenyl glycosylphosphotransferase</fullName>
    </submittedName>
</protein>
<evidence type="ECO:0000256" key="5">
    <source>
        <dbReference type="ARBA" id="ARBA00022989"/>
    </source>
</evidence>
<feature type="transmembrane region" description="Helical" evidence="7">
    <location>
        <begin position="317"/>
        <end position="337"/>
    </location>
</feature>
<accession>A0A1G7Z967</accession>
<evidence type="ECO:0000256" key="6">
    <source>
        <dbReference type="ARBA" id="ARBA00023136"/>
    </source>
</evidence>
<evidence type="ECO:0000313" key="9">
    <source>
        <dbReference type="EMBL" id="SDH05145.1"/>
    </source>
</evidence>
<dbReference type="EMBL" id="FNBE01000018">
    <property type="protein sequence ID" value="SDH05145.1"/>
    <property type="molecule type" value="Genomic_DNA"/>
</dbReference>
<sequence length="503" mass="54000">MSGHSEIRTGAPVWQGDPAPTLPVQRSRSAAAFPHTVDTRWQSRVRRLAIAADLAVITACTALFVVIGLTGMEAADRARLVCGLIGAALLVAALPLARAWDGRVLGAGSTEFLRLFRAVFGATVVLGLGGLSLMVSSVRIWVFLFVPLIGGALAVSRFVLRKVLHHQRGRGRAMLSVLAVGSPESVADMVRRTRRDVHFGWRIDGACTPTGRGTEGGPSVLGVPVIGDLDSIGPLLAGKAFQVVSVGQAPGWGAGRLQRLAWELEGSTTELAVDPGLMEIAGPRMHITPVDGLPLLRLSQPRFTGVPRALKLTFDRILATALLLLAAPMFLVVAIAVKVDGGPVFFRQERVGIDGRTFRMVKFRSMVVDAEARRAALAATNEAAGPLFKMASDPRVTRVGALLRRYSLDELPQLLNVVGGSMSLVGPRPPLPAEVEAYEDVARRRLLVRPGMTGLWQVSGRSDLSWEESVRLDLRYVENWSMAMDLTILWKTAGAVLGSRGAY</sequence>
<dbReference type="PANTHER" id="PTHR30576:SF10">
    <property type="entry name" value="SLL5057 PROTEIN"/>
    <property type="match status" value="1"/>
</dbReference>
<evidence type="ECO:0000256" key="2">
    <source>
        <dbReference type="ARBA" id="ARBA00006464"/>
    </source>
</evidence>
<keyword evidence="10" id="KW-1185">Reference proteome</keyword>
<evidence type="ECO:0000256" key="4">
    <source>
        <dbReference type="ARBA" id="ARBA00022692"/>
    </source>
</evidence>
<dbReference type="Pfam" id="PF02397">
    <property type="entry name" value="Bac_transf"/>
    <property type="match status" value="1"/>
</dbReference>
<keyword evidence="4 7" id="KW-0812">Transmembrane</keyword>
<evidence type="ECO:0000313" key="10">
    <source>
        <dbReference type="Proteomes" id="UP000198967"/>
    </source>
</evidence>
<comment type="subcellular location">
    <subcellularLocation>
        <location evidence="1">Membrane</location>
        <topology evidence="1">Multi-pass membrane protein</topology>
    </subcellularLocation>
</comment>
<feature type="domain" description="Bacterial sugar transferase" evidence="8">
    <location>
        <begin position="311"/>
        <end position="497"/>
    </location>
</feature>
<keyword evidence="3 9" id="KW-0808">Transferase</keyword>
<comment type="similarity">
    <text evidence="2">Belongs to the bacterial sugar transferase family.</text>
</comment>
<dbReference type="AlphaFoldDB" id="A0A1G7Z967"/>
<feature type="transmembrane region" description="Helical" evidence="7">
    <location>
        <begin position="78"/>
        <end position="100"/>
    </location>
</feature>